<gene>
    <name evidence="2" type="ORF">FB389_1928</name>
</gene>
<dbReference type="AlphaFoldDB" id="A0A542SRH9"/>
<dbReference type="SUPFAM" id="SSF53850">
    <property type="entry name" value="Periplasmic binding protein-like II"/>
    <property type="match status" value="1"/>
</dbReference>
<name>A0A542SRH9_9MICO</name>
<dbReference type="OrthoDB" id="3636760at2"/>
<comment type="caution">
    <text evidence="2">The sequence shown here is derived from an EMBL/GenBank/DDBJ whole genome shotgun (WGS) entry which is preliminary data.</text>
</comment>
<keyword evidence="1" id="KW-0732">Signal</keyword>
<sequence>MKAKLTTRVAVGAAMSAVLLSAAALPAHADPAAGAFGQLVGLGSDTTQDVMNGLSGAIGQNLIGSYDATGSSTTVVTRSGGSAIPRANGSGAGVKLLLTAIGQTGSQTISTSSDSKSVTTADVSGKVDFARSSSGAGANADDAGVLTYIPFGLDAVTVATSPTSVIPTDLTSKEIVSIYKGEIDRVEYKGDESKLLAKGAAVDEGFTAVTITPLIPQAGSGTRSYWLGQLGISEAELTKYPIKDKDLAGKAVQEHKGAALVAGDAELQKATLVPFSVAQWIAQANAKVTDHRDGAVLHSVDGKDPLASSAAPYSLNEGYKGYVRLVYNVVPTVLADDPTSQIAKTFVGTDSLVCKQKDVIKAYGFGLIENDCGATTSKAYRASDSSLEAVVPASATAGKAVTLSASVVSNGDQGGIVEFTAAGKVIATATVAAGKTSGSTQWTPAASGAVEVSATFIPTLPGIAAAEAAAQTINVAAAASTAPTNPKPNTNTSTPAKKATAKVKVTKAKANAKKRTAILTIKVTAKGVKAKSIGGKITVKLGKKTVGKGKVSKGTAKISVKKLKKGKNKLTVSYAGTSTIGKAAISRNVAIKR</sequence>
<dbReference type="GO" id="GO:0005975">
    <property type="term" value="P:carbohydrate metabolic process"/>
    <property type="evidence" value="ECO:0007669"/>
    <property type="project" value="UniProtKB-ARBA"/>
</dbReference>
<organism evidence="2 3">
    <name type="scientific">Rarobacter incanus</name>
    <dbReference type="NCBI Taxonomy" id="153494"/>
    <lineage>
        <taxon>Bacteria</taxon>
        <taxon>Bacillati</taxon>
        <taxon>Actinomycetota</taxon>
        <taxon>Actinomycetes</taxon>
        <taxon>Micrococcales</taxon>
        <taxon>Rarobacteraceae</taxon>
        <taxon>Rarobacter</taxon>
    </lineage>
</organism>
<reference evidence="2 3" key="1">
    <citation type="submission" date="2019-06" db="EMBL/GenBank/DDBJ databases">
        <title>Sequencing the genomes of 1000 actinobacteria strains.</title>
        <authorList>
            <person name="Klenk H.-P."/>
        </authorList>
    </citation>
    <scope>NUCLEOTIDE SEQUENCE [LARGE SCALE GENOMIC DNA]</scope>
    <source>
        <strain evidence="2 3">DSM 10596</strain>
    </source>
</reference>
<dbReference type="EMBL" id="VFNV01000001">
    <property type="protein sequence ID" value="TQK77212.1"/>
    <property type="molecule type" value="Genomic_DNA"/>
</dbReference>
<evidence type="ECO:0000313" key="2">
    <source>
        <dbReference type="EMBL" id="TQK77212.1"/>
    </source>
</evidence>
<protein>
    <submittedName>
        <fullName evidence="2">ABC-type phosphate transport system substrate-binding protein</fullName>
    </submittedName>
</protein>
<accession>A0A542SRH9</accession>
<dbReference type="Proteomes" id="UP000316181">
    <property type="component" value="Unassembled WGS sequence"/>
</dbReference>
<feature type="chain" id="PRO_5022029314" evidence="1">
    <location>
        <begin position="30"/>
        <end position="593"/>
    </location>
</feature>
<evidence type="ECO:0000313" key="3">
    <source>
        <dbReference type="Proteomes" id="UP000316181"/>
    </source>
</evidence>
<proteinExistence type="predicted"/>
<dbReference type="RefSeq" id="WP_142113029.1">
    <property type="nucleotide sequence ID" value="NZ_BAAATB010000006.1"/>
</dbReference>
<keyword evidence="3" id="KW-1185">Reference proteome</keyword>
<feature type="signal peptide" evidence="1">
    <location>
        <begin position="1"/>
        <end position="29"/>
    </location>
</feature>
<dbReference type="Gene3D" id="2.60.40.10">
    <property type="entry name" value="Immunoglobulins"/>
    <property type="match status" value="2"/>
</dbReference>
<evidence type="ECO:0000256" key="1">
    <source>
        <dbReference type="SAM" id="SignalP"/>
    </source>
</evidence>
<dbReference type="InterPro" id="IPR013783">
    <property type="entry name" value="Ig-like_fold"/>
</dbReference>